<reference evidence="2" key="1">
    <citation type="submission" date="2018-05" db="EMBL/GenBank/DDBJ databases">
        <authorList>
            <person name="Lanie J.A."/>
            <person name="Ng W.-L."/>
            <person name="Kazmierczak K.M."/>
            <person name="Andrzejewski T.M."/>
            <person name="Davidsen T.M."/>
            <person name="Wayne K.J."/>
            <person name="Tettelin H."/>
            <person name="Glass J.I."/>
            <person name="Rusch D."/>
            <person name="Podicherti R."/>
            <person name="Tsui H.-C.T."/>
            <person name="Winkler M.E."/>
        </authorList>
    </citation>
    <scope>NUCLEOTIDE SEQUENCE</scope>
</reference>
<name>A0A382RJQ4_9ZZZZ</name>
<accession>A0A382RJQ4</accession>
<sequence>MAAGLVQVMNSPTNLYASKATPFWRDERVLQLVTQVVTLLAILLAGGWLIRNMFVALQLRGIPPSFSFLNLTS</sequence>
<organism evidence="2">
    <name type="scientific">marine metagenome</name>
    <dbReference type="NCBI Taxonomy" id="408172"/>
    <lineage>
        <taxon>unclassified sequences</taxon>
        <taxon>metagenomes</taxon>
        <taxon>ecological metagenomes</taxon>
    </lineage>
</organism>
<feature type="non-terminal residue" evidence="2">
    <location>
        <position position="73"/>
    </location>
</feature>
<dbReference type="AlphaFoldDB" id="A0A382RJQ4"/>
<protein>
    <submittedName>
        <fullName evidence="2">Uncharacterized protein</fullName>
    </submittedName>
</protein>
<keyword evidence="1" id="KW-0812">Transmembrane</keyword>
<dbReference type="EMBL" id="UINC01121958">
    <property type="protein sequence ID" value="SVC97472.1"/>
    <property type="molecule type" value="Genomic_DNA"/>
</dbReference>
<feature type="transmembrane region" description="Helical" evidence="1">
    <location>
        <begin position="29"/>
        <end position="50"/>
    </location>
</feature>
<evidence type="ECO:0000313" key="2">
    <source>
        <dbReference type="EMBL" id="SVC97472.1"/>
    </source>
</evidence>
<keyword evidence="1" id="KW-1133">Transmembrane helix</keyword>
<keyword evidence="1" id="KW-0472">Membrane</keyword>
<gene>
    <name evidence="2" type="ORF">METZ01_LOCUS350326</name>
</gene>
<evidence type="ECO:0000256" key="1">
    <source>
        <dbReference type="SAM" id="Phobius"/>
    </source>
</evidence>
<proteinExistence type="predicted"/>